<evidence type="ECO:0000256" key="1">
    <source>
        <dbReference type="SAM" id="MobiDB-lite"/>
    </source>
</evidence>
<evidence type="ECO:0000313" key="2">
    <source>
        <dbReference type="EMBL" id="EHC96526.1"/>
    </source>
</evidence>
<reference evidence="2 3" key="1">
    <citation type="journal article" date="2011" name="BMC Genomics">
        <title>Genome sequencing reveals diversification of virulence factor content and possible host adaptation in distinct subpopulations of Salmonella enterica.</title>
        <authorList>
            <person name="den Bakker H.C."/>
            <person name="Moreno Switt A.I."/>
            <person name="Govoni G."/>
            <person name="Cummings C.A."/>
            <person name="Ranieri M.L."/>
            <person name="Degoricija L."/>
            <person name="Hoelzer K."/>
            <person name="Rodriguez-Rivera L.D."/>
            <person name="Brown S."/>
            <person name="Bolchacova E."/>
            <person name="Furtado M.R."/>
            <person name="Wiedmann M."/>
        </authorList>
    </citation>
    <scope>NUCLEOTIDE SEQUENCE [LARGE SCALE GENOMIC DNA]</scope>
    <source>
        <strain evidence="2 3">A4-653</strain>
    </source>
</reference>
<dbReference type="EMBL" id="AFCT01000026">
    <property type="protein sequence ID" value="EHC96526.1"/>
    <property type="molecule type" value="Genomic_DNA"/>
</dbReference>
<proteinExistence type="predicted"/>
<protein>
    <submittedName>
        <fullName evidence="2">Uncharacterized protein</fullName>
    </submittedName>
</protein>
<feature type="compositionally biased region" description="Basic and acidic residues" evidence="1">
    <location>
        <begin position="68"/>
        <end position="78"/>
    </location>
</feature>
<organism evidence="2 3">
    <name type="scientific">Salmonella enterica subsp. enterica serovar Rubislaw str. A4-653</name>
    <dbReference type="NCBI Taxonomy" id="913081"/>
    <lineage>
        <taxon>Bacteria</taxon>
        <taxon>Pseudomonadati</taxon>
        <taxon>Pseudomonadota</taxon>
        <taxon>Gammaproteobacteria</taxon>
        <taxon>Enterobacterales</taxon>
        <taxon>Enterobacteriaceae</taxon>
        <taxon>Salmonella</taxon>
    </lineage>
</organism>
<accession>G5QCU8</accession>
<sequence length="78" mass="8729">MFFQNAPVNKSVSSVKAEAVHVQVRRDVRQKCDDGAQRYSGGPVMRIKIMTGTDAGKSNTAETIVPRESQRPKIRLRE</sequence>
<comment type="caution">
    <text evidence="2">The sequence shown here is derived from an EMBL/GenBank/DDBJ whole genome shotgun (WGS) entry which is preliminary data.</text>
</comment>
<dbReference type="Proteomes" id="UP000004903">
    <property type="component" value="Unassembled WGS sequence"/>
</dbReference>
<dbReference type="PATRIC" id="fig|913081.3.peg.74"/>
<evidence type="ECO:0000313" key="3">
    <source>
        <dbReference type="Proteomes" id="UP000004903"/>
    </source>
</evidence>
<name>G5QCU8_SALRU</name>
<gene>
    <name evidence="2" type="ORF">LTSERUB_6816</name>
</gene>
<dbReference type="AlphaFoldDB" id="G5QCU8"/>
<feature type="region of interest" description="Disordered" evidence="1">
    <location>
        <begin position="52"/>
        <end position="78"/>
    </location>
</feature>